<dbReference type="SUPFAM" id="SSF49899">
    <property type="entry name" value="Concanavalin A-like lectins/glucanases"/>
    <property type="match status" value="1"/>
</dbReference>
<evidence type="ECO:0000313" key="1">
    <source>
        <dbReference type="EMBL" id="GAH52452.1"/>
    </source>
</evidence>
<dbReference type="Gene3D" id="2.60.120.200">
    <property type="match status" value="1"/>
</dbReference>
<sequence>SSDETRDGYIDRFWTNVILPEIWVCREHIFTFQDKTISMWVKMLDVAYSGRTKFFDTTYSFQVSLLTDDGEFAAVFGPPADTEPNAFGHTPIIIEQWTHLALTATNDNSGPGGTEAATIRFYVNGRLRAEEPGRDRQSGPFWSKDYHPHLLSTAGFCYLGGYSGGAPEAYIDDFKLYRYPLEQDEIAWLAAKGAAQLYVALDLPQNIVRKVPPGPPFDADNLDIIDFNDYTKLADMWLHRQYWPPVGKYQTPGWWPMP</sequence>
<reference evidence="1" key="1">
    <citation type="journal article" date="2014" name="Front. Microbiol.">
        <title>High frequency of phylogenetically diverse reductive dehalogenase-homologous genes in deep subseafloor sedimentary metagenomes.</title>
        <authorList>
            <person name="Kawai M."/>
            <person name="Futagami T."/>
            <person name="Toyoda A."/>
            <person name="Takaki Y."/>
            <person name="Nishi S."/>
            <person name="Hori S."/>
            <person name="Arai W."/>
            <person name="Tsubouchi T."/>
            <person name="Morono Y."/>
            <person name="Uchiyama I."/>
            <person name="Ito T."/>
            <person name="Fujiyama A."/>
            <person name="Inagaki F."/>
            <person name="Takami H."/>
        </authorList>
    </citation>
    <scope>NUCLEOTIDE SEQUENCE</scope>
    <source>
        <strain evidence="1">Expedition CK06-06</strain>
    </source>
</reference>
<proteinExistence type="predicted"/>
<organism evidence="1">
    <name type="scientific">marine sediment metagenome</name>
    <dbReference type="NCBI Taxonomy" id="412755"/>
    <lineage>
        <taxon>unclassified sequences</taxon>
        <taxon>metagenomes</taxon>
        <taxon>ecological metagenomes</taxon>
    </lineage>
</organism>
<dbReference type="InterPro" id="IPR013320">
    <property type="entry name" value="ConA-like_dom_sf"/>
</dbReference>
<gene>
    <name evidence="1" type="ORF">S03H2_35997</name>
</gene>
<dbReference type="EMBL" id="BARU01022062">
    <property type="protein sequence ID" value="GAH52452.1"/>
    <property type="molecule type" value="Genomic_DNA"/>
</dbReference>
<protein>
    <submittedName>
        <fullName evidence="1">Uncharacterized protein</fullName>
    </submittedName>
</protein>
<dbReference type="AlphaFoldDB" id="X1G5H0"/>
<dbReference type="Pfam" id="PF13385">
    <property type="entry name" value="Laminin_G_3"/>
    <property type="match status" value="1"/>
</dbReference>
<accession>X1G5H0</accession>
<feature type="non-terminal residue" evidence="1">
    <location>
        <position position="1"/>
    </location>
</feature>
<name>X1G5H0_9ZZZZ</name>
<comment type="caution">
    <text evidence="1">The sequence shown here is derived from an EMBL/GenBank/DDBJ whole genome shotgun (WGS) entry which is preliminary data.</text>
</comment>